<gene>
    <name evidence="3" type="ORF">Xedl_01348</name>
</gene>
<evidence type="ECO:0000256" key="1">
    <source>
        <dbReference type="ARBA" id="ARBA00038308"/>
    </source>
</evidence>
<dbReference type="RefSeq" id="WP_074023048.1">
    <property type="nucleotide sequence ID" value="NZ_CAWNAG010000169.1"/>
</dbReference>
<dbReference type="Pfam" id="PF03695">
    <property type="entry name" value="UPF0149"/>
    <property type="match status" value="1"/>
</dbReference>
<dbReference type="InterPro" id="IPR011978">
    <property type="entry name" value="YgfB-like"/>
</dbReference>
<name>A0A1Q5TVF3_9GAMM</name>
<dbReference type="Gene3D" id="1.20.120.740">
    <property type="entry name" value="YgfB uncharacterised protein family UPF0149, PF03695"/>
    <property type="match status" value="1"/>
</dbReference>
<dbReference type="PANTHER" id="PTHR37528">
    <property type="entry name" value="UPF0149 PROTEIN YGFB"/>
    <property type="match status" value="1"/>
</dbReference>
<protein>
    <recommendedName>
        <fullName evidence="2">UPF0149 protein Xedl_01348</fullName>
    </recommendedName>
</protein>
<dbReference type="GO" id="GO:0005829">
    <property type="term" value="C:cytosol"/>
    <property type="evidence" value="ECO:0007669"/>
    <property type="project" value="TreeGrafter"/>
</dbReference>
<dbReference type="PANTHER" id="PTHR37528:SF1">
    <property type="entry name" value="UPF0149 PROTEIN YGFB"/>
    <property type="match status" value="1"/>
</dbReference>
<dbReference type="STRING" id="1873482.Xedl_01348"/>
<evidence type="ECO:0000313" key="3">
    <source>
        <dbReference type="EMBL" id="OKP04207.1"/>
    </source>
</evidence>
<evidence type="ECO:0000256" key="2">
    <source>
        <dbReference type="HAMAP-Rule" id="MF_00346"/>
    </source>
</evidence>
<dbReference type="SUPFAM" id="SSF101327">
    <property type="entry name" value="YgfB-like"/>
    <property type="match status" value="1"/>
</dbReference>
<dbReference type="OrthoDB" id="9783391at2"/>
<dbReference type="AlphaFoldDB" id="A0A1Q5TVF3"/>
<accession>A0A1Q5TVF3</accession>
<proteinExistence type="inferred from homology"/>
<comment type="similarity">
    <text evidence="1 2">Belongs to the UPF0149 family.</text>
</comment>
<reference evidence="3 4" key="1">
    <citation type="submission" date="2016-09" db="EMBL/GenBank/DDBJ databases">
        <title>Xenorhabdus thuongxuanensis sp. nov. and Xenorhabdus eapokensis sp. nov., isolated from Steinernema species.</title>
        <authorList>
            <person name="Kaempfer P."/>
            <person name="Tobias N.J."/>
            <person name="Phan Ke L."/>
            <person name="Bode H.B."/>
            <person name="Glaeser S.P."/>
        </authorList>
    </citation>
    <scope>NUCLEOTIDE SEQUENCE [LARGE SCALE GENOMIC DNA]</scope>
    <source>
        <strain evidence="3 4">DL20</strain>
    </source>
</reference>
<dbReference type="Proteomes" id="UP000186268">
    <property type="component" value="Unassembled WGS sequence"/>
</dbReference>
<dbReference type="NCBIfam" id="NF002477">
    <property type="entry name" value="PRK01736.1"/>
    <property type="match status" value="1"/>
</dbReference>
<dbReference type="HAMAP" id="MF_00346">
    <property type="entry name" value="UPF0149"/>
    <property type="match status" value="1"/>
</dbReference>
<evidence type="ECO:0000313" key="4">
    <source>
        <dbReference type="Proteomes" id="UP000186268"/>
    </source>
</evidence>
<comment type="caution">
    <text evidence="3">The sequence shown here is derived from an EMBL/GenBank/DDBJ whole genome shotgun (WGS) entry which is preliminary data.</text>
</comment>
<sequence>MSIQNSLPNYQSFDEILHQQSVALTAAEMHGLISGLLCSGNHGSGNHDSGKHDSSWQTLVHDLANDGLAFSQVLALPLRELYETTFELLDDNNFAFHLLLPDEEAEVFECADALAGWVNHFLLGLGVANPKMIEKPEIQEIITDLRNIGMLGYDEDEDQEELSQALEEVLEYVRVAVQLCYIALVTPKTAGSAKNDKPTLH</sequence>
<keyword evidence="4" id="KW-1185">Reference proteome</keyword>
<dbReference type="EMBL" id="MKGQ01000006">
    <property type="protein sequence ID" value="OKP04207.1"/>
    <property type="molecule type" value="Genomic_DNA"/>
</dbReference>
<organism evidence="3 4">
    <name type="scientific">Xenorhabdus eapokensis</name>
    <dbReference type="NCBI Taxonomy" id="1873482"/>
    <lineage>
        <taxon>Bacteria</taxon>
        <taxon>Pseudomonadati</taxon>
        <taxon>Pseudomonadota</taxon>
        <taxon>Gammaproteobacteria</taxon>
        <taxon>Enterobacterales</taxon>
        <taxon>Morganellaceae</taxon>
        <taxon>Xenorhabdus</taxon>
    </lineage>
</organism>
<dbReference type="InterPro" id="IPR036255">
    <property type="entry name" value="YgfB-like_sf"/>
</dbReference>